<feature type="compositionally biased region" description="Low complexity" evidence="1">
    <location>
        <begin position="43"/>
        <end position="55"/>
    </location>
</feature>
<dbReference type="RefSeq" id="WP_309798117.1">
    <property type="nucleotide sequence ID" value="NZ_JAVDPW010000008.1"/>
</dbReference>
<evidence type="ECO:0000313" key="3">
    <source>
        <dbReference type="Proteomes" id="UP001262410"/>
    </source>
</evidence>
<protein>
    <submittedName>
        <fullName evidence="2">Uncharacterized protein</fullName>
    </submittedName>
</protein>
<name>A0ABU1JUB1_9PROT</name>
<accession>A0ABU1JUB1</accession>
<organism evidence="2 3">
    <name type="scientific">Inquilinus ginsengisoli</name>
    <dbReference type="NCBI Taxonomy" id="363840"/>
    <lineage>
        <taxon>Bacteria</taxon>
        <taxon>Pseudomonadati</taxon>
        <taxon>Pseudomonadota</taxon>
        <taxon>Alphaproteobacteria</taxon>
        <taxon>Rhodospirillales</taxon>
        <taxon>Rhodospirillaceae</taxon>
        <taxon>Inquilinus</taxon>
    </lineage>
</organism>
<evidence type="ECO:0000313" key="2">
    <source>
        <dbReference type="EMBL" id="MDR6292210.1"/>
    </source>
</evidence>
<gene>
    <name evidence="2" type="ORF">E9232_004748</name>
</gene>
<evidence type="ECO:0000256" key="1">
    <source>
        <dbReference type="SAM" id="MobiDB-lite"/>
    </source>
</evidence>
<dbReference type="Proteomes" id="UP001262410">
    <property type="component" value="Unassembled WGS sequence"/>
</dbReference>
<comment type="caution">
    <text evidence="2">The sequence shown here is derived from an EMBL/GenBank/DDBJ whole genome shotgun (WGS) entry which is preliminary data.</text>
</comment>
<reference evidence="2 3" key="1">
    <citation type="submission" date="2023-07" db="EMBL/GenBank/DDBJ databases">
        <title>Sorghum-associated microbial communities from plants grown in Nebraska, USA.</title>
        <authorList>
            <person name="Schachtman D."/>
        </authorList>
    </citation>
    <scope>NUCLEOTIDE SEQUENCE [LARGE SCALE GENOMIC DNA]</scope>
    <source>
        <strain evidence="2 3">584</strain>
    </source>
</reference>
<dbReference type="EMBL" id="JAVDPW010000008">
    <property type="protein sequence ID" value="MDR6292210.1"/>
    <property type="molecule type" value="Genomic_DNA"/>
</dbReference>
<keyword evidence="3" id="KW-1185">Reference proteome</keyword>
<feature type="region of interest" description="Disordered" evidence="1">
    <location>
        <begin position="43"/>
        <end position="76"/>
    </location>
</feature>
<proteinExistence type="predicted"/>
<sequence length="76" mass="7903">MAFMTGFPLVGYLMERRLAGRFSHLPPTVAAELEAFAADQEAAAAARPAAPPGNAIGDGAVPSPMQDRCPPPRRAA</sequence>